<keyword evidence="2" id="KW-0812">Transmembrane</keyword>
<sequence>MLTESMQVWHGLVIAAVSLLLQTCLLAVINYLLNRHMAEKNEQILKAAKLPAPQLSPAHQHPPAAKETEGTPAERSIPVSDLRDRHDSNISSDSSDSSDSSEKSPSRCQAPKDVNYTQVVFSAAGGLESESALDYENLNEATDYVNVNPKGHKTNFWTVVNRDASEPAEYTQVVV</sequence>
<dbReference type="STRING" id="127582.A0A2Y9DJK7"/>
<dbReference type="InParanoid" id="A0A2Y9DJK7"/>
<evidence type="ECO:0000256" key="2">
    <source>
        <dbReference type="SAM" id="Phobius"/>
    </source>
</evidence>
<evidence type="ECO:0000313" key="3">
    <source>
        <dbReference type="Proteomes" id="UP000248480"/>
    </source>
</evidence>
<evidence type="ECO:0000313" key="4">
    <source>
        <dbReference type="RefSeq" id="XP_004375402.1"/>
    </source>
</evidence>
<evidence type="ECO:0000256" key="1">
    <source>
        <dbReference type="SAM" id="MobiDB-lite"/>
    </source>
</evidence>
<gene>
    <name evidence="4" type="primary">RHEX</name>
</gene>
<keyword evidence="2" id="KW-0472">Membrane</keyword>
<dbReference type="Pfam" id="PF15763">
    <property type="entry name" value="DUF4692"/>
    <property type="match status" value="1"/>
</dbReference>
<dbReference type="InterPro" id="IPR031517">
    <property type="entry name" value="RHEX-like"/>
</dbReference>
<feature type="region of interest" description="Disordered" evidence="1">
    <location>
        <begin position="54"/>
        <end position="111"/>
    </location>
</feature>
<dbReference type="RefSeq" id="XP_004375402.1">
    <property type="nucleotide sequence ID" value="XM_004375345.2"/>
</dbReference>
<protein>
    <submittedName>
        <fullName evidence="4">Regulator of hemoglobinization and erythroid cell expansion protein isoform X1</fullName>
    </submittedName>
</protein>
<feature type="transmembrane region" description="Helical" evidence="2">
    <location>
        <begin position="12"/>
        <end position="33"/>
    </location>
</feature>
<feature type="compositionally biased region" description="Low complexity" evidence="1">
    <location>
        <begin position="89"/>
        <end position="98"/>
    </location>
</feature>
<dbReference type="OrthoDB" id="9422279at2759"/>
<proteinExistence type="predicted"/>
<keyword evidence="3" id="KW-1185">Reference proteome</keyword>
<dbReference type="GeneID" id="101360664"/>
<dbReference type="PANTHER" id="PTHR38491:SF1">
    <property type="entry name" value="REGULATOR OF HEMOGLOBINIZATION AND ERYTHROID CELL EXPANSION PROTEIN"/>
    <property type="match status" value="1"/>
</dbReference>
<keyword evidence="2" id="KW-1133">Transmembrane helix</keyword>
<accession>A0A2Y9DJK7</accession>
<name>A0A2Y9DJK7_TRIMA</name>
<dbReference type="FunCoup" id="A0A2Y9DJK7">
    <property type="interactions" value="339"/>
</dbReference>
<reference evidence="4" key="1">
    <citation type="submission" date="2025-08" db="UniProtKB">
        <authorList>
            <consortium name="RefSeq"/>
        </authorList>
    </citation>
    <scope>IDENTIFICATION</scope>
</reference>
<organism evidence="3 4">
    <name type="scientific">Trichechus manatus latirostris</name>
    <name type="common">Florida manatee</name>
    <dbReference type="NCBI Taxonomy" id="127582"/>
    <lineage>
        <taxon>Eukaryota</taxon>
        <taxon>Metazoa</taxon>
        <taxon>Chordata</taxon>
        <taxon>Craniata</taxon>
        <taxon>Vertebrata</taxon>
        <taxon>Euteleostomi</taxon>
        <taxon>Mammalia</taxon>
        <taxon>Eutheria</taxon>
        <taxon>Afrotheria</taxon>
        <taxon>Sirenia</taxon>
        <taxon>Trichechidae</taxon>
        <taxon>Trichechus</taxon>
    </lineage>
</organism>
<dbReference type="GO" id="GO:0005886">
    <property type="term" value="C:plasma membrane"/>
    <property type="evidence" value="ECO:0007669"/>
    <property type="project" value="TreeGrafter"/>
</dbReference>
<dbReference type="AlphaFoldDB" id="A0A2Y9DJK7"/>
<dbReference type="PANTHER" id="PTHR38491">
    <property type="entry name" value="REGULATOR OF HEMOGLOBINIZATION AND ERYTHROID CELL EXPANSION PROTEIN"/>
    <property type="match status" value="1"/>
</dbReference>
<dbReference type="CTD" id="440712"/>
<dbReference type="KEGG" id="tmu:101360664"/>
<dbReference type="Proteomes" id="UP000248480">
    <property type="component" value="Unplaced"/>
</dbReference>